<evidence type="ECO:0000256" key="1">
    <source>
        <dbReference type="ARBA" id="ARBA00023015"/>
    </source>
</evidence>
<dbReference type="PANTHER" id="PTHR15363">
    <property type="entry name" value="POU DOMAIN CLASS 2-ASSOCIATING FACTOR 1"/>
    <property type="match status" value="1"/>
</dbReference>
<evidence type="ECO:0000313" key="6">
    <source>
        <dbReference type="Proteomes" id="UP001059041"/>
    </source>
</evidence>
<accession>A0A9W7WIN9</accession>
<name>A0A9W7WIN9_TRIRA</name>
<keyword evidence="3" id="KW-0804">Transcription</keyword>
<dbReference type="Pfam" id="PF09310">
    <property type="entry name" value="PD-C2-AF1"/>
    <property type="match status" value="1"/>
</dbReference>
<reference evidence="5" key="1">
    <citation type="submission" date="2021-02" db="EMBL/GenBank/DDBJ databases">
        <title>Comparative genomics reveals that relaxation of natural selection precedes convergent phenotypic evolution of cavefish.</title>
        <authorList>
            <person name="Peng Z."/>
        </authorList>
    </citation>
    <scope>NUCLEOTIDE SEQUENCE</scope>
    <source>
        <tissue evidence="5">Muscle</tissue>
    </source>
</reference>
<protein>
    <submittedName>
        <fullName evidence="5">POU domain class 2-associating factor 1</fullName>
    </submittedName>
</protein>
<gene>
    <name evidence="5" type="ORF">IRJ41_003581</name>
</gene>
<sequence>MGKSSSDAFASKPYQGVRVKDPVKELLRRKRGNGTKPAALTTTMMVPNNTLPSYTHGGTFTEVNQTGLNDSVMDVGGLCTGWIAQTTSTTALQPLSHWSPPDCLQHDPTLPSHTADMYVQPICPSYTVVGPSSMLTLAHTPLFTNLGAVSTSNSSLPQVEVPDLTYIPWAQSLSTISCPVMQAPSMPTALSGPQLLPVPLTLPVFSPEPAQVKPLQAPEGSLALEKLLEEDEDHKETYICNPSLFSEDI</sequence>
<evidence type="ECO:0000256" key="3">
    <source>
        <dbReference type="ARBA" id="ARBA00023163"/>
    </source>
</evidence>
<dbReference type="GO" id="GO:0003713">
    <property type="term" value="F:transcription coactivator activity"/>
    <property type="evidence" value="ECO:0007669"/>
    <property type="project" value="TreeGrafter"/>
</dbReference>
<evidence type="ECO:0000259" key="4">
    <source>
        <dbReference type="PROSITE" id="PS52003"/>
    </source>
</evidence>
<comment type="caution">
    <text evidence="5">The sequence shown here is derived from an EMBL/GenBank/DDBJ whole genome shotgun (WGS) entry which is preliminary data.</text>
</comment>
<dbReference type="Proteomes" id="UP001059041">
    <property type="component" value="Linkage Group LG14"/>
</dbReference>
<dbReference type="GO" id="GO:0045944">
    <property type="term" value="P:positive regulation of transcription by RNA polymerase II"/>
    <property type="evidence" value="ECO:0007669"/>
    <property type="project" value="TreeGrafter"/>
</dbReference>
<dbReference type="InterPro" id="IPR015389">
    <property type="entry name" value="PD-C2-AF1"/>
</dbReference>
<organism evidence="5 6">
    <name type="scientific">Triplophysa rosa</name>
    <name type="common">Cave loach</name>
    <dbReference type="NCBI Taxonomy" id="992332"/>
    <lineage>
        <taxon>Eukaryota</taxon>
        <taxon>Metazoa</taxon>
        <taxon>Chordata</taxon>
        <taxon>Craniata</taxon>
        <taxon>Vertebrata</taxon>
        <taxon>Euteleostomi</taxon>
        <taxon>Actinopterygii</taxon>
        <taxon>Neopterygii</taxon>
        <taxon>Teleostei</taxon>
        <taxon>Ostariophysi</taxon>
        <taxon>Cypriniformes</taxon>
        <taxon>Nemacheilidae</taxon>
        <taxon>Triplophysa</taxon>
    </lineage>
</organism>
<dbReference type="GO" id="GO:0070974">
    <property type="term" value="F:POU domain binding"/>
    <property type="evidence" value="ECO:0007669"/>
    <property type="project" value="InterPro"/>
</dbReference>
<keyword evidence="1" id="KW-0805">Transcription regulation</keyword>
<dbReference type="GO" id="GO:0090575">
    <property type="term" value="C:RNA polymerase II transcription regulator complex"/>
    <property type="evidence" value="ECO:0007669"/>
    <property type="project" value="TreeGrafter"/>
</dbReference>
<dbReference type="AlphaFoldDB" id="A0A9W7WIN9"/>
<dbReference type="PANTHER" id="PTHR15363:SF3">
    <property type="entry name" value="POU DOMAIN CLASS 2-ASSOCIATING FACTOR 1"/>
    <property type="match status" value="1"/>
</dbReference>
<proteinExistence type="predicted"/>
<evidence type="ECO:0000256" key="2">
    <source>
        <dbReference type="ARBA" id="ARBA00023159"/>
    </source>
</evidence>
<dbReference type="EMBL" id="JAFHDT010000014">
    <property type="protein sequence ID" value="KAI7800460.1"/>
    <property type="molecule type" value="Genomic_DNA"/>
</dbReference>
<dbReference type="PROSITE" id="PS52003">
    <property type="entry name" value="OCA"/>
    <property type="match status" value="1"/>
</dbReference>
<feature type="domain" description="OCA" evidence="4">
    <location>
        <begin position="11"/>
        <end position="33"/>
    </location>
</feature>
<evidence type="ECO:0000313" key="5">
    <source>
        <dbReference type="EMBL" id="KAI7800460.1"/>
    </source>
</evidence>
<dbReference type="OrthoDB" id="8866621at2759"/>
<keyword evidence="6" id="KW-1185">Reference proteome</keyword>
<keyword evidence="2" id="KW-0010">Activator</keyword>
<dbReference type="InterPro" id="IPR047571">
    <property type="entry name" value="OCA"/>
</dbReference>
<dbReference type="GO" id="GO:0003677">
    <property type="term" value="F:DNA binding"/>
    <property type="evidence" value="ECO:0007669"/>
    <property type="project" value="InterPro"/>
</dbReference>